<feature type="transmembrane region" description="Helical" evidence="1">
    <location>
        <begin position="1889"/>
        <end position="1907"/>
    </location>
</feature>
<evidence type="ECO:0000256" key="1">
    <source>
        <dbReference type="SAM" id="Phobius"/>
    </source>
</evidence>
<keyword evidence="2" id="KW-0732">Signal</keyword>
<sequence length="2096" mass="225041">MRTRILPLSVLARFVVLLICCVTPTSADLFLCSDNSVTLDAARIATMQTRSFRFEDCGPTDALVLNMPPDSNGVMSNFSFYVRNATVRSLQFSSAPGGLWNVSIELINVTFLVSGGYPIGIASDSTNLTISITSSRVSELSIIPRALITIQPTIAGANLTLTNVAIHVSNVSFFPTWAPAAAVLWCASGFGGVTRSHNVNFVVSDVVMGANTIAPSVTMLPWNLVVLELVHIVSNSSISIQRVALSCSFPSVFLMRAGSTLLNSTLLVEDVVLGLTVSGQRCVNSNATYGLTSVTSLANIAAGSSIVVRRCQFLFAGPLGVISMIAASNRSVVAVENVTVGATFWLNMSGTALVGMQSLDSHSIFRATRNDIAVNGWRSPSDTRIITLPNDFDNLVPYTDAFIPPYFAFRLVFITDASVYLMDSQVLAVGVEGHATLRNPGGSLRSLIVIQNHTIELNVLFLGYFVSIDSILSSCVVNISLITFRAHSNANITMLDFSRAQFSNATNLTMEYWSGNVTNYPNYRRWTMLENIFIKHQLVISNSLVIYRHGTFDALYANSSGTWGWLGTSVAWNNSTLRVYNLSRIAIRCFSQNVLVSVLSATILAYNMTLEVFNVSASVVNASNVCLVCASVHDTSNITVTDVTMYTSTSPISSSTFPTMGIVILKPAGVSLTVVTRCRLTFESATTGGAIGLMTATSMNFSEVHITDCTVTVSQEAGTVSIMSSGISFSSSVTIINSPLLMPTTPLTAVILATTYLIRTTVVVMNCLISVSPTSSLGVVSYLQLMADSQINITNVSSAKGASCWTPSMVGKQAISDALALQLFPADTTSVIPSLFVNFRGASNVEIYITNVVWDVVCTPVLAISGDCVLLAHHETLINVTIHITNTVSTLSSPTFVINLATVGVVLLAAAPQIGVGDLAQPISKSIVSIANVKVVLVNVTLRVPSVYSTTQRVFGVSVDSTTPSVMDTSAQTMMPSVSVNMNLVTIEAPRNITLVNFGILANTESRVFLRNVQAKFYGTATGATTFSSFRCLSFAPLFPTDSPNCTTALNARIDLDAVAINVSGAACTSASTSSTCDHVVADMSPATVTDTSILGLVTSYHVRRVWNSFQLFIAPWGFRFTNQLSPVSDGSALLNVLRLVGSSVNMSGTSLLTVSPPSGSSHTFASPSDALARIGTVSWQQSAGFLFDGSDASGGSSSQAVLSSGALSTSRPLIAIDVDGTVIEKQGEGPHISLTNVVVTADASVDTTATNPASLLGVTVAPPKRQWPFDVVGLSILVNNVTFRLLNGGTASAAVMPQRTTTLVTLSGTPIQRVVIRESVLHLGAVTVRTPTGTDASSEALMVIMPPSWLQQNMSSFPQSSILSNNDIILPSNKDVTKLTFTTAVRTLLATQQWTVPHASSPEESPFKVQCNTINTIAPLMRADPQAIPQNITSVCNTFTEQISLTPTCDAAGGASISVIPASAPLYNVYRTGAVFTIAWVNAEDARFNLPTESAVSLVRVSWGAVTSVTGVGCDNNATGSIGATSASNRCKRLEVAVSTGSEQVILSNSYLAVLSISSAFLDCPMGGFFQVSLLYSAVNLPTPQAARDATSVLAVESALVGGIVASATIGFAVSRTALMFQLSACAFSDSEPMTRYDSPFRLSFGGMNGAYIRGAVVGNCLLVAAMVVLALCISLVFHVHRRMKSNHETFLQSFRWVSLQSLSAKTHSPSNLVIPGSWILQSTVGACVTLLSEQFDGVGDIFIALAGLALTLGLLFKFYYKLIFRLQGSVHGTRHSVLLPRGRPLLLGDYCEWFMRESVKWRQRHLAQDPRFKHKYFEIFCQYVPEYRWYLVVETGMCVVMGVLAGIRPATDQGCQDVAWVVLAASLAMLLYSGYARPYSTRFDEFILQTNNAFTAICAILLAIPTDSDELPTAADAVAMTQVYVSSALTILWLIHHLTRIKSLVEYVLGREVDFNLSFSKRSQPQQQQLSTAKKLKHHRHKWVQSMADLAMSASELMGIDVAVTDANYLERMLTELNVERQSLKNRLTLLSQFMKNPQKDSEALRKQVLDILIRMSCLNSIQKRIDDALQATPPEITKTFLRQSLSRTTTKSV</sequence>
<feature type="transmembrane region" description="Helical" evidence="1">
    <location>
        <begin position="1652"/>
        <end position="1679"/>
    </location>
</feature>
<feature type="chain" id="PRO_5006622716" evidence="2">
    <location>
        <begin position="28"/>
        <end position="2096"/>
    </location>
</feature>
<feature type="transmembrane region" description="Helical" evidence="1">
    <location>
        <begin position="1592"/>
        <end position="1615"/>
    </location>
</feature>
<protein>
    <submittedName>
        <fullName evidence="3">Membrane-associated protein, putative</fullName>
    </submittedName>
</protein>
<dbReference type="VEuPathDB" id="TriTrypDB:BSAL_46570"/>
<dbReference type="EMBL" id="CYKH01002220">
    <property type="protein sequence ID" value="CUG94115.1"/>
    <property type="molecule type" value="Genomic_DNA"/>
</dbReference>
<feature type="signal peptide" evidence="2">
    <location>
        <begin position="1"/>
        <end position="27"/>
    </location>
</feature>
<evidence type="ECO:0000256" key="2">
    <source>
        <dbReference type="SAM" id="SignalP"/>
    </source>
</evidence>
<feature type="transmembrane region" description="Helical" evidence="1">
    <location>
        <begin position="1861"/>
        <end position="1877"/>
    </location>
</feature>
<accession>A0A0S4JUY3</accession>
<keyword evidence="4" id="KW-1185">Reference proteome</keyword>
<reference evidence="4" key="1">
    <citation type="submission" date="2015-09" db="EMBL/GenBank/DDBJ databases">
        <authorList>
            <consortium name="Pathogen Informatics"/>
        </authorList>
    </citation>
    <scope>NUCLEOTIDE SEQUENCE [LARGE SCALE GENOMIC DNA]</scope>
    <source>
        <strain evidence="4">Lake Konstanz</strain>
    </source>
</reference>
<keyword evidence="1" id="KW-0472">Membrane</keyword>
<proteinExistence type="predicted"/>
<name>A0A0S4JUY3_BODSA</name>
<keyword evidence="1" id="KW-1133">Transmembrane helix</keyword>
<feature type="transmembrane region" description="Helical" evidence="1">
    <location>
        <begin position="1740"/>
        <end position="1762"/>
    </location>
</feature>
<feature type="transmembrane region" description="Helical" evidence="1">
    <location>
        <begin position="1831"/>
        <end position="1849"/>
    </location>
</feature>
<dbReference type="Proteomes" id="UP000051952">
    <property type="component" value="Unassembled WGS sequence"/>
</dbReference>
<evidence type="ECO:0000313" key="4">
    <source>
        <dbReference type="Proteomes" id="UP000051952"/>
    </source>
</evidence>
<gene>
    <name evidence="3" type="ORF">BSAL_46570</name>
</gene>
<evidence type="ECO:0000313" key="3">
    <source>
        <dbReference type="EMBL" id="CUG94115.1"/>
    </source>
</evidence>
<organism evidence="3 4">
    <name type="scientific">Bodo saltans</name>
    <name type="common">Flagellated protozoan</name>
    <dbReference type="NCBI Taxonomy" id="75058"/>
    <lineage>
        <taxon>Eukaryota</taxon>
        <taxon>Discoba</taxon>
        <taxon>Euglenozoa</taxon>
        <taxon>Kinetoplastea</taxon>
        <taxon>Metakinetoplastina</taxon>
        <taxon>Eubodonida</taxon>
        <taxon>Bodonidae</taxon>
        <taxon>Bodo</taxon>
    </lineage>
</organism>
<keyword evidence="1" id="KW-0812">Transmembrane</keyword>
<feature type="transmembrane region" description="Helical" evidence="1">
    <location>
        <begin position="1919"/>
        <end position="1937"/>
    </location>
</feature>